<evidence type="ECO:0000313" key="2">
    <source>
        <dbReference type="Proteomes" id="UP001277972"/>
    </source>
</evidence>
<organism evidence="1 2">
    <name type="scientific">Gracilibacillus pellucidus</name>
    <dbReference type="NCBI Taxonomy" id="3095368"/>
    <lineage>
        <taxon>Bacteria</taxon>
        <taxon>Bacillati</taxon>
        <taxon>Bacillota</taxon>
        <taxon>Bacilli</taxon>
        <taxon>Bacillales</taxon>
        <taxon>Bacillaceae</taxon>
        <taxon>Gracilibacillus</taxon>
    </lineage>
</organism>
<comment type="caution">
    <text evidence="1">The sequence shown here is derived from an EMBL/GenBank/DDBJ whole genome shotgun (WGS) entry which is preliminary data.</text>
</comment>
<reference evidence="1" key="1">
    <citation type="submission" date="2023-11" db="EMBL/GenBank/DDBJ databases">
        <title>Gracilibacillus pellucida a moderately halophilic bacterium isolated from saline soil in Xinjiang province.</title>
        <authorList>
            <person name="Zhang Z."/>
            <person name="Tan F."/>
            <person name="Wang Y."/>
            <person name="Xia M."/>
        </authorList>
    </citation>
    <scope>NUCLEOTIDE SEQUENCE</scope>
    <source>
        <strain evidence="1">S3-1-1</strain>
    </source>
</reference>
<gene>
    <name evidence="1" type="ORF">SH601_05075</name>
</gene>
<evidence type="ECO:0000313" key="1">
    <source>
        <dbReference type="EMBL" id="MDX8045356.1"/>
    </source>
</evidence>
<name>A0ACC6M324_9BACI</name>
<accession>A0ACC6M324</accession>
<dbReference type="EMBL" id="JAWZSR010000002">
    <property type="protein sequence ID" value="MDX8045356.1"/>
    <property type="molecule type" value="Genomic_DNA"/>
</dbReference>
<protein>
    <submittedName>
        <fullName evidence="1">Holin-like toxin</fullName>
    </submittedName>
</protein>
<sequence>MSMYKSFMVLFGFGIFLIALLALIVSLINRKSTSLFAQEVTRRGLSNHWTADPFGGTTYP</sequence>
<keyword evidence="2" id="KW-1185">Reference proteome</keyword>
<proteinExistence type="predicted"/>
<dbReference type="Proteomes" id="UP001277972">
    <property type="component" value="Unassembled WGS sequence"/>
</dbReference>